<evidence type="ECO:0000256" key="1">
    <source>
        <dbReference type="ARBA" id="ARBA00000721"/>
    </source>
</evidence>
<dbReference type="GO" id="GO:0006508">
    <property type="term" value="P:proteolysis"/>
    <property type="evidence" value="ECO:0007669"/>
    <property type="project" value="InterPro"/>
</dbReference>
<dbReference type="OrthoDB" id="43744at2759"/>
<evidence type="ECO:0000256" key="2">
    <source>
        <dbReference type="ARBA" id="ARBA00004496"/>
    </source>
</evidence>
<evidence type="ECO:0000259" key="10">
    <source>
        <dbReference type="Pfam" id="PF19283"/>
    </source>
</evidence>
<feature type="domain" description="Peptidase S9 prolyl oligopeptidase catalytic" evidence="9">
    <location>
        <begin position="505"/>
        <end position="727"/>
    </location>
</feature>
<organism evidence="11 12">
    <name type="scientific">Amanita thiersii Skay4041</name>
    <dbReference type="NCBI Taxonomy" id="703135"/>
    <lineage>
        <taxon>Eukaryota</taxon>
        <taxon>Fungi</taxon>
        <taxon>Dikarya</taxon>
        <taxon>Basidiomycota</taxon>
        <taxon>Agaricomycotina</taxon>
        <taxon>Agaricomycetes</taxon>
        <taxon>Agaricomycetidae</taxon>
        <taxon>Agaricales</taxon>
        <taxon>Pluteineae</taxon>
        <taxon>Amanitaceae</taxon>
        <taxon>Amanita</taxon>
    </lineage>
</organism>
<dbReference type="SUPFAM" id="SSF53474">
    <property type="entry name" value="alpha/beta-Hydrolases"/>
    <property type="match status" value="1"/>
</dbReference>
<dbReference type="InterPro" id="IPR001375">
    <property type="entry name" value="Peptidase_S9_cat"/>
</dbReference>
<evidence type="ECO:0000256" key="5">
    <source>
        <dbReference type="ARBA" id="ARBA00012917"/>
    </source>
</evidence>
<sequence>MYTQLAEIAQPTSAEFTSPQSIRLTFSKRDHTRNLKRNLSKSVLITTPTEPVSTGYEDNDDIVLSLVSPTLSLRAILRETNKSTPNARRFVEIWLGDRLVVCKDVTNVHSKFYSDEFVSSICFSPDDSSLLYIAELNPPEAGSTDTFAKFRYTPHFGEGLPNLKRPAIFILTWSASEPAQSEVAHLYQLSIDTQYAEPVHFGQAIFSKTSPTTLYATGYEQSPDGRLLGIKYCFNRPFGIWRIQVDLPSAQAQTDGNNSTTATVVRCTAEKLTSSDLSCRSPRTYINQNKEESLLYLSCPSGGPHASTSTLHISSPPATLIPPTDATASFPGLYAPFTLARSCILSHPTWDSPKLITHSTWGSRFTLALVSLSSPITVANLTPLDLSHFSYTLLTTNSHTSFVCVRSSPSTPYQVLLGSIDPAQPFSVSFMKIHEPTLPPFLAKSIASLTTRVLSVPNCEPVETILIHPPRDAKKTESDDPPPLILIPHGGPHSTSTTEFNPLQAALALSGYTLALPNYHGTPGFGESFVRSLIGKCGTLDVNDCIQALRHLFDQRIALSDPRKTFLLGGSHGGFLAAHLIGQFPGVFGAAVMRNPVVSGGDTTGSDIPDWYFAEFGLERRGSEGPILDAQPTTTSAVRTVTPTVYNSLYNASPTQYVHGITTPVLLFVGSADLRVSPTQGMGYYHLLKGAGKKVEMLIFEGEGHPLEGVEAAKVGCEAIMDWFKQVKDGQ</sequence>
<dbReference type="Gene3D" id="3.40.50.1820">
    <property type="entry name" value="alpha/beta hydrolase"/>
    <property type="match status" value="1"/>
</dbReference>
<dbReference type="STRING" id="703135.A0A2A9NVW2"/>
<proteinExistence type="inferred from homology"/>
<keyword evidence="12" id="KW-1185">Reference proteome</keyword>
<accession>A0A2A9NVW2</accession>
<dbReference type="GO" id="GO:0004252">
    <property type="term" value="F:serine-type endopeptidase activity"/>
    <property type="evidence" value="ECO:0007669"/>
    <property type="project" value="TreeGrafter"/>
</dbReference>
<dbReference type="GO" id="GO:0008242">
    <property type="term" value="F:omega peptidase activity"/>
    <property type="evidence" value="ECO:0007669"/>
    <property type="project" value="UniProtKB-EC"/>
</dbReference>
<dbReference type="AlphaFoldDB" id="A0A2A9NVW2"/>
<dbReference type="InterPro" id="IPR029058">
    <property type="entry name" value="AB_hydrolase_fold"/>
</dbReference>
<comment type="catalytic activity">
    <reaction evidence="1">
        <text>Cleavage of an N-acetyl or N-formyl amino acid from the N-terminus of a polypeptide.</text>
        <dbReference type="EC" id="3.4.19.1"/>
    </reaction>
</comment>
<name>A0A2A9NVW2_9AGAR</name>
<evidence type="ECO:0000313" key="11">
    <source>
        <dbReference type="EMBL" id="PFH52427.1"/>
    </source>
</evidence>
<dbReference type="Proteomes" id="UP000242287">
    <property type="component" value="Unassembled WGS sequence"/>
</dbReference>
<dbReference type="PANTHER" id="PTHR42776">
    <property type="entry name" value="SERINE PEPTIDASE S9 FAMILY MEMBER"/>
    <property type="match status" value="1"/>
</dbReference>
<dbReference type="Pfam" id="PF19283">
    <property type="entry name" value="APEH_N"/>
    <property type="match status" value="1"/>
</dbReference>
<feature type="domain" description="Acylamino-acid-releasing enzyme N-terminal" evidence="10">
    <location>
        <begin position="24"/>
        <end position="425"/>
    </location>
</feature>
<evidence type="ECO:0000256" key="7">
    <source>
        <dbReference type="ARBA" id="ARBA00022801"/>
    </source>
</evidence>
<dbReference type="PANTHER" id="PTHR42776:SF4">
    <property type="entry name" value="ACYLAMINO-ACID-RELEASING ENZYME"/>
    <property type="match status" value="1"/>
</dbReference>
<evidence type="ECO:0000259" key="9">
    <source>
        <dbReference type="Pfam" id="PF00326"/>
    </source>
</evidence>
<comment type="subunit">
    <text evidence="4">Homotetramer.</text>
</comment>
<comment type="subcellular location">
    <subcellularLocation>
        <location evidence="2">Cytoplasm</location>
    </subcellularLocation>
</comment>
<comment type="similarity">
    <text evidence="3">Belongs to the peptidase S9C family.</text>
</comment>
<dbReference type="InterPro" id="IPR045550">
    <property type="entry name" value="AARE_N"/>
</dbReference>
<dbReference type="GO" id="GO:0005737">
    <property type="term" value="C:cytoplasm"/>
    <property type="evidence" value="ECO:0007669"/>
    <property type="project" value="UniProtKB-SubCell"/>
</dbReference>
<keyword evidence="6" id="KW-0963">Cytoplasm</keyword>
<gene>
    <name evidence="11" type="ORF">AMATHDRAFT_74219</name>
</gene>
<dbReference type="EC" id="3.4.19.1" evidence="5"/>
<dbReference type="EMBL" id="KZ301979">
    <property type="protein sequence ID" value="PFH52427.1"/>
    <property type="molecule type" value="Genomic_DNA"/>
</dbReference>
<evidence type="ECO:0000256" key="3">
    <source>
        <dbReference type="ARBA" id="ARBA00010040"/>
    </source>
</evidence>
<evidence type="ECO:0000256" key="6">
    <source>
        <dbReference type="ARBA" id="ARBA00022490"/>
    </source>
</evidence>
<evidence type="ECO:0000256" key="4">
    <source>
        <dbReference type="ARBA" id="ARBA00011881"/>
    </source>
</evidence>
<keyword evidence="7" id="KW-0378">Hydrolase</keyword>
<reference evidence="11 12" key="1">
    <citation type="submission" date="2014-02" db="EMBL/GenBank/DDBJ databases">
        <title>Transposable element dynamics among asymbiotic and ectomycorrhizal Amanita fungi.</title>
        <authorList>
            <consortium name="DOE Joint Genome Institute"/>
            <person name="Hess J."/>
            <person name="Skrede I."/>
            <person name="Wolfe B."/>
            <person name="LaButti K."/>
            <person name="Ohm R.A."/>
            <person name="Grigoriev I.V."/>
            <person name="Pringle A."/>
        </authorList>
    </citation>
    <scope>NUCLEOTIDE SEQUENCE [LARGE SCALE GENOMIC DNA]</scope>
    <source>
        <strain evidence="11 12">SKay4041</strain>
    </source>
</reference>
<dbReference type="Pfam" id="PF00326">
    <property type="entry name" value="Peptidase_S9"/>
    <property type="match status" value="1"/>
</dbReference>
<evidence type="ECO:0000313" key="12">
    <source>
        <dbReference type="Proteomes" id="UP000242287"/>
    </source>
</evidence>
<evidence type="ECO:0000256" key="8">
    <source>
        <dbReference type="ARBA" id="ARBA00032829"/>
    </source>
</evidence>
<protein>
    <recommendedName>
        <fullName evidence="5">acylaminoacyl-peptidase</fullName>
        <ecNumber evidence="5">3.4.19.1</ecNumber>
    </recommendedName>
    <alternativeName>
        <fullName evidence="8">Dipeptidyl-peptidase V</fullName>
    </alternativeName>
</protein>